<organism evidence="1">
    <name type="scientific">Tuwongella immobilis</name>
    <dbReference type="NCBI Taxonomy" id="692036"/>
    <lineage>
        <taxon>Bacteria</taxon>
        <taxon>Pseudomonadati</taxon>
        <taxon>Planctomycetota</taxon>
        <taxon>Planctomycetia</taxon>
        <taxon>Gemmatales</taxon>
        <taxon>Gemmataceae</taxon>
        <taxon>Tuwongella</taxon>
    </lineage>
</organism>
<sequence>MGFVSERSFKLWNYNVSHKQLLLRSPQSEDCPDNIDVIFWGVEFIQIPSLLVGIELRQASSADLQAATDSGHNDSLGVIVVRIDSGSDHFFVACAGYKVLRNCLDLFESSLYYFGSNESPSIESLGETLYHS</sequence>
<proteinExistence type="predicted"/>
<dbReference type="KEGG" id="tim:GMBLW1_23160"/>
<name>A0A6C2YJU8_9BACT</name>
<gene>
    <name evidence="1" type="ORF">GMBLW1_23160</name>
</gene>
<protein>
    <submittedName>
        <fullName evidence="1">Uncharacterized protein</fullName>
    </submittedName>
</protein>
<dbReference type="InParanoid" id="A0A6C2YJU8"/>
<reference evidence="1" key="1">
    <citation type="submission" date="2019-04" db="EMBL/GenBank/DDBJ databases">
        <authorList>
            <consortium name="Science for Life Laboratories"/>
        </authorList>
    </citation>
    <scope>NUCLEOTIDE SEQUENCE</scope>
    <source>
        <strain evidence="1">MBLW1</strain>
    </source>
</reference>
<evidence type="ECO:0000313" key="2">
    <source>
        <dbReference type="Proteomes" id="UP000464378"/>
    </source>
</evidence>
<dbReference type="AlphaFoldDB" id="A0A6C2YJU8"/>
<dbReference type="Proteomes" id="UP000464378">
    <property type="component" value="Chromosome"/>
</dbReference>
<dbReference type="EMBL" id="LR586016">
    <property type="protein sequence ID" value="VIP01644.1"/>
    <property type="molecule type" value="Genomic_DNA"/>
</dbReference>
<dbReference type="EMBL" id="LR593887">
    <property type="protein sequence ID" value="VTR99020.1"/>
    <property type="molecule type" value="Genomic_DNA"/>
</dbReference>
<evidence type="ECO:0000313" key="1">
    <source>
        <dbReference type="EMBL" id="VIP01644.1"/>
    </source>
</evidence>
<keyword evidence="2" id="KW-1185">Reference proteome</keyword>
<accession>A0A6C2YJU8</accession>
<dbReference type="RefSeq" id="WP_162656848.1">
    <property type="nucleotide sequence ID" value="NZ_LR593887.1"/>
</dbReference>